<reference evidence="2 3" key="1">
    <citation type="submission" date="2018-11" db="EMBL/GenBank/DDBJ databases">
        <title>Genomic Encyclopedia of Type Strains, Phase IV (KMG-IV): sequencing the most valuable type-strain genomes for metagenomic binning, comparative biology and taxonomic classification.</title>
        <authorList>
            <person name="Goeker M."/>
        </authorList>
    </citation>
    <scope>NUCLEOTIDE SEQUENCE [LARGE SCALE GENOMIC DNA]</scope>
    <source>
        <strain evidence="2 3">DSM 27783</strain>
    </source>
</reference>
<dbReference type="Proteomes" id="UP000298805">
    <property type="component" value="Plasmid unnamed1"/>
</dbReference>
<dbReference type="Proteomes" id="UP000272781">
    <property type="component" value="Unassembled WGS sequence"/>
</dbReference>
<dbReference type="EMBL" id="RJVK01000006">
    <property type="protein sequence ID" value="ROR38706.1"/>
    <property type="molecule type" value="Genomic_DNA"/>
</dbReference>
<dbReference type="AlphaFoldDB" id="A0AAJ4RB22"/>
<sequence>MKWKKTCKACIYYAYKKQGRRFFNVCTLFNKRLLSETEDICENFKQERIKINKQEAETLRRIVAFAKAYGTIYTTMLTDINMAEVVKEAEQIKNDKEAEKKVKKYMKKLTKIGFLTRPKRARTLMDYYAVWYELIRSK</sequence>
<evidence type="ECO:0000313" key="3">
    <source>
        <dbReference type="Proteomes" id="UP000272781"/>
    </source>
</evidence>
<geneLocation type="plasmid" evidence="1 4">
    <name>unnamed1</name>
</geneLocation>
<name>A0AAJ4RB22_9BACT</name>
<protein>
    <submittedName>
        <fullName evidence="2">Uncharacterized protein</fullName>
    </submittedName>
</protein>
<keyword evidence="1" id="KW-0614">Plasmid</keyword>
<evidence type="ECO:0000313" key="4">
    <source>
        <dbReference type="Proteomes" id="UP000298805"/>
    </source>
</evidence>
<dbReference type="RefSeq" id="WP_123353293.1">
    <property type="nucleotide sequence ID" value="NZ_CP040940.1"/>
</dbReference>
<organism evidence="2 3">
    <name type="scientific">Caminibacter pacificus</name>
    <dbReference type="NCBI Taxonomy" id="1424653"/>
    <lineage>
        <taxon>Bacteria</taxon>
        <taxon>Pseudomonadati</taxon>
        <taxon>Campylobacterota</taxon>
        <taxon>Epsilonproteobacteria</taxon>
        <taxon>Nautiliales</taxon>
        <taxon>Nautiliaceae</taxon>
        <taxon>Caminibacter</taxon>
    </lineage>
</organism>
<reference evidence="1 4" key="2">
    <citation type="submission" date="2019-06" db="EMBL/GenBank/DDBJ databases">
        <title>A comparative analysis of the Nautiliaceae.</title>
        <authorList>
            <person name="Grosche A."/>
            <person name="Smedile F."/>
            <person name="Vetriani C."/>
        </authorList>
    </citation>
    <scope>NUCLEOTIDE SEQUENCE [LARGE SCALE GENOMIC DNA]</scope>
    <source>
        <strain evidence="1 4">TB6</strain>
        <plasmid evidence="1 4">unnamed1</plasmid>
    </source>
</reference>
<dbReference type="EMBL" id="CP040940">
    <property type="protein sequence ID" value="QDD68193.1"/>
    <property type="molecule type" value="Genomic_DNA"/>
</dbReference>
<keyword evidence="4" id="KW-1185">Reference proteome</keyword>
<proteinExistence type="predicted"/>
<accession>A0AAJ4RB22</accession>
<evidence type="ECO:0000313" key="1">
    <source>
        <dbReference type="EMBL" id="QDD68193.1"/>
    </source>
</evidence>
<evidence type="ECO:0000313" key="2">
    <source>
        <dbReference type="EMBL" id="ROR38706.1"/>
    </source>
</evidence>
<gene>
    <name evidence="1" type="ORF">C6V80_10080</name>
    <name evidence="2" type="ORF">EDC58_1921</name>
</gene>